<dbReference type="Proteomes" id="UP000820977">
    <property type="component" value="Unassembled WGS sequence"/>
</dbReference>
<dbReference type="InterPro" id="IPR038636">
    <property type="entry name" value="Wzi_sf"/>
</dbReference>
<evidence type="ECO:0008006" key="4">
    <source>
        <dbReference type="Google" id="ProtNLM"/>
    </source>
</evidence>
<evidence type="ECO:0000313" key="2">
    <source>
        <dbReference type="EMBL" id="NPE24412.1"/>
    </source>
</evidence>
<keyword evidence="3" id="KW-1185">Reference proteome</keyword>
<feature type="chain" id="PRO_5047465648" description="Capsule assembly protein Wzi" evidence="1">
    <location>
        <begin position="22"/>
        <end position="527"/>
    </location>
</feature>
<comment type="caution">
    <text evidence="2">The sequence shown here is derived from an EMBL/GenBank/DDBJ whole genome shotgun (WGS) entry which is preliminary data.</text>
</comment>
<name>A0ABX2B1Z1_9BACT</name>
<dbReference type="EMBL" id="JABKKJ010000002">
    <property type="protein sequence ID" value="NPE24412.1"/>
    <property type="molecule type" value="Genomic_DNA"/>
</dbReference>
<dbReference type="RefSeq" id="WP_172343905.1">
    <property type="nucleotide sequence ID" value="NZ_CASYYZ010000022.1"/>
</dbReference>
<feature type="signal peptide" evidence="1">
    <location>
        <begin position="1"/>
        <end position="21"/>
    </location>
</feature>
<reference evidence="2 3" key="1">
    <citation type="submission" date="2020-05" db="EMBL/GenBank/DDBJ databases">
        <title>Distinct polysaccharide utilization as determinants for interspecies competition between intestinal Prevotella spp.</title>
        <authorList>
            <person name="Galvez E.J.C."/>
            <person name="Iljazovic A."/>
            <person name="Strowig T."/>
        </authorList>
    </citation>
    <scope>NUCLEOTIDE SEQUENCE [LARGE SCALE GENOMIC DNA]</scope>
    <source>
        <strain evidence="2 3">PCHR</strain>
    </source>
</reference>
<gene>
    <name evidence="2" type="ORF">HPS54_02560</name>
</gene>
<organism evidence="2 3">
    <name type="scientific">Xylanibacter caecicola</name>
    <dbReference type="NCBI Taxonomy" id="2736294"/>
    <lineage>
        <taxon>Bacteria</taxon>
        <taxon>Pseudomonadati</taxon>
        <taxon>Bacteroidota</taxon>
        <taxon>Bacteroidia</taxon>
        <taxon>Bacteroidales</taxon>
        <taxon>Prevotellaceae</taxon>
        <taxon>Xylanibacter</taxon>
    </lineage>
</organism>
<dbReference type="Gene3D" id="2.40.160.130">
    <property type="entry name" value="Capsule assembly protein Wzi"/>
    <property type="match status" value="1"/>
</dbReference>
<protein>
    <recommendedName>
        <fullName evidence="4">Capsule assembly protein Wzi</fullName>
    </recommendedName>
</protein>
<evidence type="ECO:0000256" key="1">
    <source>
        <dbReference type="SAM" id="SignalP"/>
    </source>
</evidence>
<proteinExistence type="predicted"/>
<sequence length="527" mass="59694">MNKIKTALVAMLLMTYSASHARDEQDNRAMTDDARYNIEMQATTSGGMTPLWLNANRHGLSSLDKFNGYVRAGIMRPLRADSLRRWGIGYGVDVALPVNFTSNVVVQQAFAEVRWLHGALTVGSKEYPMELKNNSLSSGSQTLGINARPVPQVRLALPDYWTLPFANGWLHLKGHVSYGMMTDDGWQHEFTDRKSKYADNVLYHSKAGYIKIGNEDVFCPFSIELGLEMASTFGGTGYKLDNDGNMVAIEGEKGLKGLWHAFIPGGSDKTDGDIYANASGNQLGSWLLRMNWDAETWRLSVYADKYFEDHSAMFQLDYDGYGSGEEWNEKKKNRYLLYDFKDIMLGAELDFKYDNWINGVVFEYIYSKYQSGPVYHDRTPSISDHIGGNDNFYNHGVYTGWQHWGQVIGNPLYRSPIYNDDGTIRVADSRFMAFHLGVDGRPFEGFSYRVLASWQEGLGTYDEPYDDVHHNVSFLVEGRYSFRNRVLDGWSIKGGYAMDFGKILGHNHGFQLTVAKTGLLNLKKKKK</sequence>
<evidence type="ECO:0000313" key="3">
    <source>
        <dbReference type="Proteomes" id="UP000820977"/>
    </source>
</evidence>
<accession>A0ABX2B1Z1</accession>
<keyword evidence="1" id="KW-0732">Signal</keyword>